<gene>
    <name evidence="2" type="ORF">ACFQSB_09075</name>
</gene>
<reference evidence="3" key="1">
    <citation type="journal article" date="2019" name="Int. J. Syst. Evol. Microbiol.">
        <title>The Global Catalogue of Microorganisms (GCM) 10K type strain sequencing project: providing services to taxonomists for standard genome sequencing and annotation.</title>
        <authorList>
            <consortium name="The Broad Institute Genomics Platform"/>
            <consortium name="The Broad Institute Genome Sequencing Center for Infectious Disease"/>
            <person name="Wu L."/>
            <person name="Ma J."/>
        </authorList>
    </citation>
    <scope>NUCLEOTIDE SEQUENCE [LARGE SCALE GENOMIC DNA]</scope>
    <source>
        <strain evidence="3">CECT 7649</strain>
    </source>
</reference>
<organism evidence="2 3">
    <name type="scientific">Sphaerisporangium rhizosphaerae</name>
    <dbReference type="NCBI Taxonomy" id="2269375"/>
    <lineage>
        <taxon>Bacteria</taxon>
        <taxon>Bacillati</taxon>
        <taxon>Actinomycetota</taxon>
        <taxon>Actinomycetes</taxon>
        <taxon>Streptosporangiales</taxon>
        <taxon>Streptosporangiaceae</taxon>
        <taxon>Sphaerisporangium</taxon>
    </lineage>
</organism>
<feature type="region of interest" description="Disordered" evidence="1">
    <location>
        <begin position="45"/>
        <end position="82"/>
    </location>
</feature>
<proteinExistence type="predicted"/>
<evidence type="ECO:0000256" key="1">
    <source>
        <dbReference type="SAM" id="MobiDB-lite"/>
    </source>
</evidence>
<dbReference type="Proteomes" id="UP001596496">
    <property type="component" value="Unassembled WGS sequence"/>
</dbReference>
<keyword evidence="3" id="KW-1185">Reference proteome</keyword>
<sequence length="82" mass="8783">DAPVTAALRRMRRGGSGAERQRAARRRRGRVGDVAELLVRQTTQVPELFGGPPSPARAVTGTRAGVGGSLVPLQEPTRQELR</sequence>
<feature type="non-terminal residue" evidence="2">
    <location>
        <position position="1"/>
    </location>
</feature>
<evidence type="ECO:0000313" key="2">
    <source>
        <dbReference type="EMBL" id="MFC7382351.1"/>
    </source>
</evidence>
<evidence type="ECO:0000313" key="3">
    <source>
        <dbReference type="Proteomes" id="UP001596496"/>
    </source>
</evidence>
<name>A0ABW2P597_9ACTN</name>
<accession>A0ABW2P597</accession>
<comment type="caution">
    <text evidence="2">The sequence shown here is derived from an EMBL/GenBank/DDBJ whole genome shotgun (WGS) entry which is preliminary data.</text>
</comment>
<dbReference type="EMBL" id="JBHTCG010000005">
    <property type="protein sequence ID" value="MFC7382351.1"/>
    <property type="molecule type" value="Genomic_DNA"/>
</dbReference>
<feature type="region of interest" description="Disordered" evidence="1">
    <location>
        <begin position="1"/>
        <end position="29"/>
    </location>
</feature>
<protein>
    <submittedName>
        <fullName evidence="2">Uncharacterized protein</fullName>
    </submittedName>
</protein>